<dbReference type="EMBL" id="CP011497">
    <property type="protein sequence ID" value="AKJ11869.1"/>
    <property type="molecule type" value="Genomic_DNA"/>
</dbReference>
<organism evidence="2 3">
    <name type="scientific">Streptomyces incarnatus</name>
    <dbReference type="NCBI Taxonomy" id="665007"/>
    <lineage>
        <taxon>Bacteria</taxon>
        <taxon>Bacillati</taxon>
        <taxon>Actinomycetota</taxon>
        <taxon>Actinomycetes</taxon>
        <taxon>Kitasatosporales</taxon>
        <taxon>Streptomycetaceae</taxon>
        <taxon>Streptomyces</taxon>
    </lineage>
</organism>
<sequence length="148" mass="16883">MMTDEELAQRAAELATSWISATIPLSQTQGWQLVALQHAGSGHQEMRVWEVVETWARQLAAVLATADDSDEGRDRVARARSEAESRMRDMVLAGIRGAELFNSEREEPRRVDPRARLREFISRNRVSPPRPWPEYAGRRYRGKPPGCR</sequence>
<dbReference type="Proteomes" id="UP000035366">
    <property type="component" value="Chromosome"/>
</dbReference>
<accession>A0ABM5TLH9</accession>
<dbReference type="RefSeq" id="WP_208899704.1">
    <property type="nucleotide sequence ID" value="NZ_CP011497.1"/>
</dbReference>
<protein>
    <submittedName>
        <fullName evidence="2">Uncharacterized protein</fullName>
    </submittedName>
</protein>
<gene>
    <name evidence="2" type="ORF">ABB07_18025</name>
</gene>
<evidence type="ECO:0000256" key="1">
    <source>
        <dbReference type="SAM" id="MobiDB-lite"/>
    </source>
</evidence>
<name>A0ABM5TLH9_9ACTN</name>
<proteinExistence type="predicted"/>
<keyword evidence="3" id="KW-1185">Reference proteome</keyword>
<evidence type="ECO:0000313" key="2">
    <source>
        <dbReference type="EMBL" id="AKJ11869.1"/>
    </source>
</evidence>
<reference evidence="2 3" key="1">
    <citation type="journal article" date="2015" name="ISME J.">
        <title>Draft Genome Sequence of Streptomyces incarnatus NRRL8089, which Produces the Nucleoside Antibiotic Sinefungin.</title>
        <authorList>
            <person name="Oshima K."/>
            <person name="Hattori M."/>
            <person name="Shimizu H."/>
            <person name="Fukuda K."/>
            <person name="Nemoto M."/>
            <person name="Inagaki K."/>
            <person name="Tamura T."/>
        </authorList>
    </citation>
    <scope>NUCLEOTIDE SEQUENCE [LARGE SCALE GENOMIC DNA]</scope>
    <source>
        <strain evidence="2 3">NRRL 8089</strain>
    </source>
</reference>
<feature type="region of interest" description="Disordered" evidence="1">
    <location>
        <begin position="119"/>
        <end position="148"/>
    </location>
</feature>
<evidence type="ECO:0000313" key="3">
    <source>
        <dbReference type="Proteomes" id="UP000035366"/>
    </source>
</evidence>